<protein>
    <submittedName>
        <fullName evidence="4">Uncharacterized protein</fullName>
    </submittedName>
</protein>
<dbReference type="Pfam" id="PF12796">
    <property type="entry name" value="Ank_2"/>
    <property type="match status" value="3"/>
</dbReference>
<keyword evidence="2 3" id="KW-0040">ANK repeat</keyword>
<evidence type="ECO:0000256" key="2">
    <source>
        <dbReference type="ARBA" id="ARBA00023043"/>
    </source>
</evidence>
<accession>A0A6J8A171</accession>
<dbReference type="EMBL" id="CACVKT020000521">
    <property type="protein sequence ID" value="CAC5359830.1"/>
    <property type="molecule type" value="Genomic_DNA"/>
</dbReference>
<reference evidence="4 5" key="1">
    <citation type="submission" date="2020-06" db="EMBL/GenBank/DDBJ databases">
        <authorList>
            <person name="Li R."/>
            <person name="Bekaert M."/>
        </authorList>
    </citation>
    <scope>NUCLEOTIDE SEQUENCE [LARGE SCALE GENOMIC DNA]</scope>
    <source>
        <strain evidence="5">wild</strain>
    </source>
</reference>
<feature type="repeat" description="ANK" evidence="3">
    <location>
        <begin position="254"/>
        <end position="286"/>
    </location>
</feature>
<evidence type="ECO:0000313" key="5">
    <source>
        <dbReference type="Proteomes" id="UP000507470"/>
    </source>
</evidence>
<dbReference type="PRINTS" id="PR01415">
    <property type="entry name" value="ANKYRIN"/>
</dbReference>
<evidence type="ECO:0000256" key="3">
    <source>
        <dbReference type="PROSITE-ProRule" id="PRU00023"/>
    </source>
</evidence>
<dbReference type="SUPFAM" id="SSF48403">
    <property type="entry name" value="Ankyrin repeat"/>
    <property type="match status" value="1"/>
</dbReference>
<evidence type="ECO:0000313" key="4">
    <source>
        <dbReference type="EMBL" id="CAC5359830.1"/>
    </source>
</evidence>
<feature type="repeat" description="ANK" evidence="3">
    <location>
        <begin position="183"/>
        <end position="215"/>
    </location>
</feature>
<sequence length="463" mass="51946">MSDEIDDNIEDRSGTVVVDVFEGEIDIKKGTISESLSRMNLFFYFHDILTEFQKETLTYWACKLEKFVKTRAADVIYNHTKTQNVILIEGPTGIDLQLVKEERWDICKSYISTDVARTLNEEGIMMKNGVKFLEYIKQNITLNELTKTQEGMTALHVVAALGYHEYVSFFKHDTRMINERDAAGNIPLHLACKNGHLKIVNDLVKNKSFVYISNNDELKPFFHACENGFVDVAKYMLHNSSKWIKVNEKYRTKNKRCVLHVVCANGHAHIAVLLLRNNAAVDVKDADGCTPLHLACYKGSSEIVSALLNCNANVNANGAKVNNKKPSVVPLHEAFKAGNESILEILIQAKASVNHRKKEGETPIDEACENGHDNVVKILVDNKAVVNEKDNHSNKNIVMTLVVYKVYVNAQDKCGQTPLFKSSVNRCIDIVEYLLNHASSVKTCGIGCISPLAVARKWALHHS</sequence>
<keyword evidence="1" id="KW-0677">Repeat</keyword>
<keyword evidence="5" id="KW-1185">Reference proteome</keyword>
<dbReference type="InterPro" id="IPR002110">
    <property type="entry name" value="Ankyrin_rpt"/>
</dbReference>
<organism evidence="4 5">
    <name type="scientific">Mytilus coruscus</name>
    <name type="common">Sea mussel</name>
    <dbReference type="NCBI Taxonomy" id="42192"/>
    <lineage>
        <taxon>Eukaryota</taxon>
        <taxon>Metazoa</taxon>
        <taxon>Spiralia</taxon>
        <taxon>Lophotrochozoa</taxon>
        <taxon>Mollusca</taxon>
        <taxon>Bivalvia</taxon>
        <taxon>Autobranchia</taxon>
        <taxon>Pteriomorphia</taxon>
        <taxon>Mytilida</taxon>
        <taxon>Mytiloidea</taxon>
        <taxon>Mytilidae</taxon>
        <taxon>Mytilinae</taxon>
        <taxon>Mytilus</taxon>
    </lineage>
</organism>
<dbReference type="OrthoDB" id="10257076at2759"/>
<dbReference type="AlphaFoldDB" id="A0A6J8A171"/>
<dbReference type="Gene3D" id="1.25.40.20">
    <property type="entry name" value="Ankyrin repeat-containing domain"/>
    <property type="match status" value="1"/>
</dbReference>
<feature type="repeat" description="ANK" evidence="3">
    <location>
        <begin position="359"/>
        <end position="391"/>
    </location>
</feature>
<feature type="repeat" description="ANK" evidence="3">
    <location>
        <begin position="287"/>
        <end position="319"/>
    </location>
</feature>
<dbReference type="PANTHER" id="PTHR24173">
    <property type="entry name" value="ANKYRIN REPEAT CONTAINING"/>
    <property type="match status" value="1"/>
</dbReference>
<name>A0A6J8A171_MYTCO</name>
<dbReference type="InterPro" id="IPR036770">
    <property type="entry name" value="Ankyrin_rpt-contain_sf"/>
</dbReference>
<feature type="repeat" description="ANK" evidence="3">
    <location>
        <begin position="326"/>
        <end position="358"/>
    </location>
</feature>
<gene>
    <name evidence="4" type="ORF">MCOR_2538</name>
</gene>
<dbReference type="PROSITE" id="PS50297">
    <property type="entry name" value="ANK_REP_REGION"/>
    <property type="match status" value="3"/>
</dbReference>
<dbReference type="PANTHER" id="PTHR24173:SF74">
    <property type="entry name" value="ANKYRIN REPEAT DOMAIN-CONTAINING PROTEIN 16"/>
    <property type="match status" value="1"/>
</dbReference>
<dbReference type="SMART" id="SM00248">
    <property type="entry name" value="ANK"/>
    <property type="match status" value="8"/>
</dbReference>
<proteinExistence type="predicted"/>
<dbReference type="PROSITE" id="PS50088">
    <property type="entry name" value="ANK_REPEAT"/>
    <property type="match status" value="5"/>
</dbReference>
<dbReference type="Proteomes" id="UP000507470">
    <property type="component" value="Unassembled WGS sequence"/>
</dbReference>
<evidence type="ECO:0000256" key="1">
    <source>
        <dbReference type="ARBA" id="ARBA00022737"/>
    </source>
</evidence>